<name>A0A6L8KBG6_9BURK</name>
<dbReference type="RefSeq" id="WP_161006696.1">
    <property type="nucleotide sequence ID" value="NZ_WWCN01000006.1"/>
</dbReference>
<organism evidence="1 2">
    <name type="scientific">Duganella flavida</name>
    <dbReference type="NCBI Taxonomy" id="2692175"/>
    <lineage>
        <taxon>Bacteria</taxon>
        <taxon>Pseudomonadati</taxon>
        <taxon>Pseudomonadota</taxon>
        <taxon>Betaproteobacteria</taxon>
        <taxon>Burkholderiales</taxon>
        <taxon>Oxalobacteraceae</taxon>
        <taxon>Telluria group</taxon>
        <taxon>Duganella</taxon>
    </lineage>
</organism>
<keyword evidence="2" id="KW-1185">Reference proteome</keyword>
<dbReference type="EMBL" id="WWCN01000006">
    <property type="protein sequence ID" value="MYM23202.1"/>
    <property type="molecule type" value="Genomic_DNA"/>
</dbReference>
<evidence type="ECO:0000313" key="2">
    <source>
        <dbReference type="Proteomes" id="UP000479335"/>
    </source>
</evidence>
<gene>
    <name evidence="1" type="ORF">GTP46_11150</name>
</gene>
<proteinExistence type="predicted"/>
<sequence>MKKIDLLKALEQYDDDQVILVEAYDGGFDEPLLYVSAVRGRRGQEFVSATSSEYLFDLTNVGFGAVILGTTAGLIRLG</sequence>
<protein>
    <submittedName>
        <fullName evidence="1">Uncharacterized protein</fullName>
    </submittedName>
</protein>
<evidence type="ECO:0000313" key="1">
    <source>
        <dbReference type="EMBL" id="MYM23202.1"/>
    </source>
</evidence>
<dbReference type="Proteomes" id="UP000479335">
    <property type="component" value="Unassembled WGS sequence"/>
</dbReference>
<dbReference type="AlphaFoldDB" id="A0A6L8KBG6"/>
<reference evidence="1 2" key="1">
    <citation type="submission" date="2019-12" db="EMBL/GenBank/DDBJ databases">
        <title>Novel species isolated from a subtropical stream in China.</title>
        <authorList>
            <person name="Lu H."/>
        </authorList>
    </citation>
    <scope>NUCLEOTIDE SEQUENCE [LARGE SCALE GENOMIC DNA]</scope>
    <source>
        <strain evidence="1 2">FT135W</strain>
    </source>
</reference>
<comment type="caution">
    <text evidence="1">The sequence shown here is derived from an EMBL/GenBank/DDBJ whole genome shotgun (WGS) entry which is preliminary data.</text>
</comment>
<accession>A0A6L8KBG6</accession>